<accession>A0A9X3XJC9</accession>
<name>A0A9X3XJC9_9CLOT</name>
<dbReference type="InterPro" id="IPR036390">
    <property type="entry name" value="WH_DNA-bd_sf"/>
</dbReference>
<keyword evidence="6" id="KW-1185">Reference proteome</keyword>
<sequence>MGKLPKISDAEWEVMKIIWALGEATSSEIIEELKGKQPWKSTTVKSLISRLLNKDAISFKKLGKEYFYFPLVSEEECIKEESNTFIKKVFNGSLNEMILNFVKSDNLTKEDINNLRSLLDEKFISEEK</sequence>
<proteinExistence type="inferred from homology"/>
<dbReference type="AlphaFoldDB" id="A0A9X3XJC9"/>
<dbReference type="Proteomes" id="UP001141183">
    <property type="component" value="Unassembled WGS sequence"/>
</dbReference>
<keyword evidence="4" id="KW-0804">Transcription</keyword>
<evidence type="ECO:0000313" key="5">
    <source>
        <dbReference type="EMBL" id="MDC4238729.1"/>
    </source>
</evidence>
<dbReference type="GO" id="GO:0045892">
    <property type="term" value="P:negative regulation of DNA-templated transcription"/>
    <property type="evidence" value="ECO:0007669"/>
    <property type="project" value="InterPro"/>
</dbReference>
<keyword evidence="2" id="KW-0805">Transcription regulation</keyword>
<dbReference type="RefSeq" id="WP_272469978.1">
    <property type="nucleotide sequence ID" value="NZ_JAMRYU010000001.1"/>
</dbReference>
<evidence type="ECO:0000256" key="3">
    <source>
        <dbReference type="ARBA" id="ARBA00023125"/>
    </source>
</evidence>
<dbReference type="Gene3D" id="1.10.10.10">
    <property type="entry name" value="Winged helix-like DNA-binding domain superfamily/Winged helix DNA-binding domain"/>
    <property type="match status" value="1"/>
</dbReference>
<comment type="similarity">
    <text evidence="1">Belongs to the BlaI transcriptional regulatory family.</text>
</comment>
<evidence type="ECO:0000256" key="1">
    <source>
        <dbReference type="ARBA" id="ARBA00011046"/>
    </source>
</evidence>
<dbReference type="Gene3D" id="1.10.4040.10">
    <property type="entry name" value="Penicillinase repressor domain"/>
    <property type="match status" value="1"/>
</dbReference>
<keyword evidence="3" id="KW-0238">DNA-binding</keyword>
<dbReference type="GO" id="GO:0003677">
    <property type="term" value="F:DNA binding"/>
    <property type="evidence" value="ECO:0007669"/>
    <property type="project" value="UniProtKB-KW"/>
</dbReference>
<dbReference type="SUPFAM" id="SSF46785">
    <property type="entry name" value="Winged helix' DNA-binding domain"/>
    <property type="match status" value="1"/>
</dbReference>
<organism evidence="5 6">
    <name type="scientific">Clostridium tertium</name>
    <dbReference type="NCBI Taxonomy" id="1559"/>
    <lineage>
        <taxon>Bacteria</taxon>
        <taxon>Bacillati</taxon>
        <taxon>Bacillota</taxon>
        <taxon>Clostridia</taxon>
        <taxon>Eubacteriales</taxon>
        <taxon>Clostridiaceae</taxon>
        <taxon>Clostridium</taxon>
    </lineage>
</organism>
<dbReference type="Pfam" id="PF03965">
    <property type="entry name" value="Penicillinase_R"/>
    <property type="match status" value="1"/>
</dbReference>
<dbReference type="PIRSF" id="PIRSF019455">
    <property type="entry name" value="CopR_AtkY"/>
    <property type="match status" value="1"/>
</dbReference>
<dbReference type="InterPro" id="IPR005650">
    <property type="entry name" value="BlaI_family"/>
</dbReference>
<dbReference type="EMBL" id="JAMRYU010000001">
    <property type="protein sequence ID" value="MDC4238729.1"/>
    <property type="molecule type" value="Genomic_DNA"/>
</dbReference>
<evidence type="ECO:0000256" key="2">
    <source>
        <dbReference type="ARBA" id="ARBA00023015"/>
    </source>
</evidence>
<dbReference type="InterPro" id="IPR036388">
    <property type="entry name" value="WH-like_DNA-bd_sf"/>
</dbReference>
<evidence type="ECO:0000256" key="4">
    <source>
        <dbReference type="ARBA" id="ARBA00023163"/>
    </source>
</evidence>
<protein>
    <submittedName>
        <fullName evidence="5">BlaI/MecI/CopY family transcriptional regulator</fullName>
    </submittedName>
</protein>
<evidence type="ECO:0000313" key="6">
    <source>
        <dbReference type="Proteomes" id="UP001141183"/>
    </source>
</evidence>
<gene>
    <name evidence="5" type="ORF">NE398_00890</name>
</gene>
<reference evidence="5" key="1">
    <citation type="submission" date="2022-05" db="EMBL/GenBank/DDBJ databases">
        <title>Draft genome sequence of Clostridium tertium strain CP3 isolated from Peru.</title>
        <authorList>
            <person name="Hurtado R."/>
            <person name="Lima L."/>
            <person name="Sousa T."/>
            <person name="Jaiswal A.K."/>
            <person name="Tiwari S."/>
            <person name="Maturrano L."/>
            <person name="Brenig B."/>
            <person name="Azevedo V."/>
        </authorList>
    </citation>
    <scope>NUCLEOTIDE SEQUENCE</scope>
    <source>
        <strain evidence="5">CP3</strain>
    </source>
</reference>
<comment type="caution">
    <text evidence="5">The sequence shown here is derived from an EMBL/GenBank/DDBJ whole genome shotgun (WGS) entry which is preliminary data.</text>
</comment>